<keyword evidence="2" id="KW-0472">Membrane</keyword>
<feature type="transmembrane region" description="Helical" evidence="2">
    <location>
        <begin position="44"/>
        <end position="71"/>
    </location>
</feature>
<feature type="compositionally biased region" description="Low complexity" evidence="1">
    <location>
        <begin position="30"/>
        <end position="41"/>
    </location>
</feature>
<gene>
    <name evidence="3" type="ORF">SAMN05880501_102227</name>
</gene>
<proteinExistence type="predicted"/>
<dbReference type="RefSeq" id="WP_097072574.1">
    <property type="nucleotide sequence ID" value="NZ_OBMQ01000002.1"/>
</dbReference>
<accession>A0A285RY61</accession>
<name>A0A285RY61_9BACL</name>
<reference evidence="4" key="1">
    <citation type="submission" date="2017-08" db="EMBL/GenBank/DDBJ databases">
        <authorList>
            <person name="Varghese N."/>
            <person name="Submissions S."/>
        </authorList>
    </citation>
    <scope>NUCLEOTIDE SEQUENCE [LARGE SCALE GENOMIC DNA]</scope>
    <source>
        <strain evidence="4">JC22</strain>
    </source>
</reference>
<sequence>MQFQNRNVNLSTIQRPIVSPPTDEIATEENSNNSNNNNNNNELFVARLGAFGGLVSTIGGIISTYASFLALEQLQQQTIENNMKTSEETSTSTTEDERIKQLEMQVSYLMKELEKMKSANKKNST</sequence>
<evidence type="ECO:0000256" key="2">
    <source>
        <dbReference type="SAM" id="Phobius"/>
    </source>
</evidence>
<keyword evidence="2" id="KW-1133">Transmembrane helix</keyword>
<protein>
    <submittedName>
        <fullName evidence="3">Uncharacterized protein</fullName>
    </submittedName>
</protein>
<evidence type="ECO:0000313" key="4">
    <source>
        <dbReference type="Proteomes" id="UP000219636"/>
    </source>
</evidence>
<evidence type="ECO:0000256" key="1">
    <source>
        <dbReference type="SAM" id="MobiDB-lite"/>
    </source>
</evidence>
<dbReference type="OrthoDB" id="2740326at2"/>
<dbReference type="EMBL" id="OBMQ01000002">
    <property type="protein sequence ID" value="SOB99540.1"/>
    <property type="molecule type" value="Genomic_DNA"/>
</dbReference>
<feature type="region of interest" description="Disordered" evidence="1">
    <location>
        <begin position="17"/>
        <end position="41"/>
    </location>
</feature>
<keyword evidence="4" id="KW-1185">Reference proteome</keyword>
<dbReference type="AlphaFoldDB" id="A0A285RY61"/>
<organism evidence="3 4">
    <name type="scientific">Ureibacillus xyleni</name>
    <dbReference type="NCBI Taxonomy" id="614648"/>
    <lineage>
        <taxon>Bacteria</taxon>
        <taxon>Bacillati</taxon>
        <taxon>Bacillota</taxon>
        <taxon>Bacilli</taxon>
        <taxon>Bacillales</taxon>
        <taxon>Caryophanaceae</taxon>
        <taxon>Ureibacillus</taxon>
    </lineage>
</organism>
<evidence type="ECO:0000313" key="3">
    <source>
        <dbReference type="EMBL" id="SOB99540.1"/>
    </source>
</evidence>
<dbReference type="Proteomes" id="UP000219636">
    <property type="component" value="Unassembled WGS sequence"/>
</dbReference>
<keyword evidence="2" id="KW-0812">Transmembrane</keyword>